<proteinExistence type="predicted"/>
<evidence type="ECO:0000313" key="2">
    <source>
        <dbReference type="Proteomes" id="UP001139648"/>
    </source>
</evidence>
<dbReference type="RefSeq" id="WP_253756553.1">
    <property type="nucleotide sequence ID" value="NZ_BAABKA010000012.1"/>
</dbReference>
<name>A0A9X2H0D5_9ACTN</name>
<sequence length="92" mass="10946">MSRQLTIWTPRRRLQGRKGRRGWVPRCDDCGRRVRAAESLRVGPDGRRRGDKCRRAYNRARRRLVIPLTIPVRWWRDIPGQLTIPHEETSCT</sequence>
<comment type="caution">
    <text evidence="1">The sequence shown here is derived from an EMBL/GenBank/DDBJ whole genome shotgun (WGS) entry which is preliminary data.</text>
</comment>
<reference evidence="1" key="1">
    <citation type="submission" date="2022-06" db="EMBL/GenBank/DDBJ databases">
        <title>Sequencing the genomes of 1000 actinobacteria strains.</title>
        <authorList>
            <person name="Klenk H.-P."/>
        </authorList>
    </citation>
    <scope>NUCLEOTIDE SEQUENCE</scope>
    <source>
        <strain evidence="1">DSM 46694</strain>
    </source>
</reference>
<dbReference type="AlphaFoldDB" id="A0A9X2H0D5"/>
<protein>
    <submittedName>
        <fullName evidence="1">Uncharacterized protein</fullName>
    </submittedName>
</protein>
<dbReference type="Proteomes" id="UP001139648">
    <property type="component" value="Unassembled WGS sequence"/>
</dbReference>
<dbReference type="EMBL" id="JAMZEB010000002">
    <property type="protein sequence ID" value="MCP2364263.1"/>
    <property type="molecule type" value="Genomic_DNA"/>
</dbReference>
<evidence type="ECO:0000313" key="1">
    <source>
        <dbReference type="EMBL" id="MCP2364263.1"/>
    </source>
</evidence>
<organism evidence="1 2">
    <name type="scientific">Nonomuraea thailandensis</name>
    <dbReference type="NCBI Taxonomy" id="1188745"/>
    <lineage>
        <taxon>Bacteria</taxon>
        <taxon>Bacillati</taxon>
        <taxon>Actinomycetota</taxon>
        <taxon>Actinomycetes</taxon>
        <taxon>Streptosporangiales</taxon>
        <taxon>Streptosporangiaceae</taxon>
        <taxon>Nonomuraea</taxon>
    </lineage>
</organism>
<gene>
    <name evidence="1" type="ORF">HD597_011283</name>
</gene>
<accession>A0A9X2H0D5</accession>
<keyword evidence="2" id="KW-1185">Reference proteome</keyword>